<name>A0A7S1EY19_NOCSC</name>
<evidence type="ECO:0000256" key="8">
    <source>
        <dbReference type="ARBA" id="ARBA00023187"/>
    </source>
</evidence>
<evidence type="ECO:0000256" key="1">
    <source>
        <dbReference type="ARBA" id="ARBA00000971"/>
    </source>
</evidence>
<evidence type="ECO:0000259" key="11">
    <source>
        <dbReference type="PROSITE" id="PS50072"/>
    </source>
</evidence>
<dbReference type="GO" id="GO:0003755">
    <property type="term" value="F:peptidyl-prolyl cis-trans isomerase activity"/>
    <property type="evidence" value="ECO:0007669"/>
    <property type="project" value="UniProtKB-KW"/>
</dbReference>
<dbReference type="InterPro" id="IPR029000">
    <property type="entry name" value="Cyclophilin-like_dom_sf"/>
</dbReference>
<keyword evidence="5" id="KW-0507">mRNA processing</keyword>
<dbReference type="EMBL" id="HBFQ01008063">
    <property type="protein sequence ID" value="CAD8831306.1"/>
    <property type="molecule type" value="Transcribed_RNA"/>
</dbReference>
<proteinExistence type="inferred from homology"/>
<keyword evidence="10" id="KW-0539">Nucleus</keyword>
<dbReference type="EC" id="5.2.1.8" evidence="4"/>
<evidence type="ECO:0000256" key="7">
    <source>
        <dbReference type="ARBA" id="ARBA00023110"/>
    </source>
</evidence>
<gene>
    <name evidence="12" type="ORF">NSCI0253_LOCUS5653</name>
</gene>
<dbReference type="Pfam" id="PF08231">
    <property type="entry name" value="SYF2"/>
    <property type="match status" value="1"/>
</dbReference>
<dbReference type="Gene3D" id="2.40.100.10">
    <property type="entry name" value="Cyclophilin-like"/>
    <property type="match status" value="1"/>
</dbReference>
<sequence length="462" mass="52092">MKVKKPRVYLDITIGNAGGGRVIFELFADITPRTAENFRGLCTGEYGKGQKTKKRLCYEGCTFFRSVSGFMVQSGDFQHDNGDGGESIYGGQFNDEDFTRRHTQAGVLSMANTGRNSNGSQFFVTLKRAPQLDGKHMAFGQVIEGMDVIRAIAAVPTDRDDKPRVAITIVGSGEVDKKVRSKANVHEQISRQIADLNEEVAPTGAKIPEATKAKAILSGKQGGAAIDEGSNASWVPLVQEEDTEEGGTGTAPARNERERKLFELRLRMNQGCRSNNKEVIEEQKRFSDPEYGKKKVQERIQRQQEEGKEVIGSQSLPSGKEYMLDTAENVELREAKKKRGNPEAFGWDVFNADSLYRAHEKRLKHLQFDEAAYTKQEKSELTSPMFGGFGHQPTEEQKDRLQASMDKMMMKKKEFSRRREHVAQEDVTYINERNRVFNKKMQRAFGDYTHEIRQNLERGTAL</sequence>
<dbReference type="InterPro" id="IPR002130">
    <property type="entry name" value="Cyclophilin-type_PPIase_dom"/>
</dbReference>
<organism evidence="12">
    <name type="scientific">Noctiluca scintillans</name>
    <name type="common">Sea sparkle</name>
    <name type="synonym">Red tide dinoflagellate</name>
    <dbReference type="NCBI Taxonomy" id="2966"/>
    <lineage>
        <taxon>Eukaryota</taxon>
        <taxon>Sar</taxon>
        <taxon>Alveolata</taxon>
        <taxon>Dinophyceae</taxon>
        <taxon>Noctilucales</taxon>
        <taxon>Noctilucaceae</taxon>
        <taxon>Noctiluca</taxon>
    </lineage>
</organism>
<comment type="subcellular location">
    <subcellularLocation>
        <location evidence="2">Nucleus</location>
    </subcellularLocation>
</comment>
<evidence type="ECO:0000256" key="6">
    <source>
        <dbReference type="ARBA" id="ARBA00022728"/>
    </source>
</evidence>
<dbReference type="AlphaFoldDB" id="A0A7S1EY19"/>
<dbReference type="FunFam" id="2.40.100.10:FF:000025">
    <property type="entry name" value="Peptidyl-prolyl cis-trans isomerase CYP19-2"/>
    <property type="match status" value="1"/>
</dbReference>
<dbReference type="GO" id="GO:0006397">
    <property type="term" value="P:mRNA processing"/>
    <property type="evidence" value="ECO:0007669"/>
    <property type="project" value="UniProtKB-KW"/>
</dbReference>
<accession>A0A7S1EY19</accession>
<protein>
    <recommendedName>
        <fullName evidence="4">peptidylprolyl isomerase</fullName>
        <ecNumber evidence="4">5.2.1.8</ecNumber>
    </recommendedName>
</protein>
<evidence type="ECO:0000256" key="3">
    <source>
        <dbReference type="ARBA" id="ARBA00010028"/>
    </source>
</evidence>
<dbReference type="SUPFAM" id="SSF50891">
    <property type="entry name" value="Cyclophilin-like"/>
    <property type="match status" value="1"/>
</dbReference>
<dbReference type="Pfam" id="PF00160">
    <property type="entry name" value="Pro_isomerase"/>
    <property type="match status" value="1"/>
</dbReference>
<dbReference type="PROSITE" id="PS50072">
    <property type="entry name" value="CSA_PPIASE_2"/>
    <property type="match status" value="1"/>
</dbReference>
<dbReference type="GO" id="GO:0005681">
    <property type="term" value="C:spliceosomal complex"/>
    <property type="evidence" value="ECO:0007669"/>
    <property type="project" value="UniProtKB-KW"/>
</dbReference>
<keyword evidence="8" id="KW-0508">mRNA splicing</keyword>
<evidence type="ECO:0000256" key="9">
    <source>
        <dbReference type="ARBA" id="ARBA00023235"/>
    </source>
</evidence>
<evidence type="ECO:0000256" key="10">
    <source>
        <dbReference type="ARBA" id="ARBA00023242"/>
    </source>
</evidence>
<dbReference type="InterPro" id="IPR013260">
    <property type="entry name" value="mRNA_splic_SYF2"/>
</dbReference>
<comment type="similarity">
    <text evidence="3">Belongs to the SYF2 family.</text>
</comment>
<dbReference type="GO" id="GO:0008380">
    <property type="term" value="P:RNA splicing"/>
    <property type="evidence" value="ECO:0007669"/>
    <property type="project" value="UniProtKB-KW"/>
</dbReference>
<feature type="domain" description="PPIase cyclophilin-type" evidence="11">
    <location>
        <begin position="9"/>
        <end position="174"/>
    </location>
</feature>
<dbReference type="PRINTS" id="PR00153">
    <property type="entry name" value="CSAPPISMRASE"/>
</dbReference>
<evidence type="ECO:0000256" key="2">
    <source>
        <dbReference type="ARBA" id="ARBA00004123"/>
    </source>
</evidence>
<comment type="catalytic activity">
    <reaction evidence="1">
        <text>[protein]-peptidylproline (omega=180) = [protein]-peptidylproline (omega=0)</text>
        <dbReference type="Rhea" id="RHEA:16237"/>
        <dbReference type="Rhea" id="RHEA-COMP:10747"/>
        <dbReference type="Rhea" id="RHEA-COMP:10748"/>
        <dbReference type="ChEBI" id="CHEBI:83833"/>
        <dbReference type="ChEBI" id="CHEBI:83834"/>
        <dbReference type="EC" id="5.2.1.8"/>
    </reaction>
</comment>
<dbReference type="GO" id="GO:0016018">
    <property type="term" value="F:cyclosporin A binding"/>
    <property type="evidence" value="ECO:0007669"/>
    <property type="project" value="TreeGrafter"/>
</dbReference>
<dbReference type="PANTHER" id="PTHR11071">
    <property type="entry name" value="PEPTIDYL-PROLYL CIS-TRANS ISOMERASE"/>
    <property type="match status" value="1"/>
</dbReference>
<evidence type="ECO:0000313" key="12">
    <source>
        <dbReference type="EMBL" id="CAD8831306.1"/>
    </source>
</evidence>
<keyword evidence="9" id="KW-0413">Isomerase</keyword>
<keyword evidence="7" id="KW-0697">Rotamase</keyword>
<evidence type="ECO:0000256" key="5">
    <source>
        <dbReference type="ARBA" id="ARBA00022664"/>
    </source>
</evidence>
<keyword evidence="6" id="KW-0747">Spliceosome</keyword>
<dbReference type="GO" id="GO:0006457">
    <property type="term" value="P:protein folding"/>
    <property type="evidence" value="ECO:0007669"/>
    <property type="project" value="TreeGrafter"/>
</dbReference>
<evidence type="ECO:0000256" key="4">
    <source>
        <dbReference type="ARBA" id="ARBA00013194"/>
    </source>
</evidence>
<dbReference type="PANTHER" id="PTHR11071:SF561">
    <property type="entry name" value="PEPTIDYL-PROLYL CIS-TRANS ISOMERASE D-RELATED"/>
    <property type="match status" value="1"/>
</dbReference>
<reference evidence="12" key="1">
    <citation type="submission" date="2021-01" db="EMBL/GenBank/DDBJ databases">
        <authorList>
            <person name="Corre E."/>
            <person name="Pelletier E."/>
            <person name="Niang G."/>
            <person name="Scheremetjew M."/>
            <person name="Finn R."/>
            <person name="Kale V."/>
            <person name="Holt S."/>
            <person name="Cochrane G."/>
            <person name="Meng A."/>
            <person name="Brown T."/>
            <person name="Cohen L."/>
        </authorList>
    </citation>
    <scope>NUCLEOTIDE SEQUENCE</scope>
</reference>
<dbReference type="GO" id="GO:0005737">
    <property type="term" value="C:cytoplasm"/>
    <property type="evidence" value="ECO:0007669"/>
    <property type="project" value="TreeGrafter"/>
</dbReference>